<protein>
    <recommendedName>
        <fullName evidence="6">RNase H type-1 domain-containing protein</fullName>
    </recommendedName>
</protein>
<dbReference type="PANTHER" id="PTHR47723:SF24">
    <property type="entry name" value="RNASE H TYPE-1 DOMAIN-CONTAINING PROTEIN"/>
    <property type="match status" value="1"/>
</dbReference>
<reference evidence="3" key="2">
    <citation type="submission" date="2017-06" db="EMBL/GenBank/DDBJ databases">
        <title>WGS assembly of Brachypodium distachyon.</title>
        <authorList>
            <consortium name="The International Brachypodium Initiative"/>
            <person name="Lucas S."/>
            <person name="Harmon-Smith M."/>
            <person name="Lail K."/>
            <person name="Tice H."/>
            <person name="Grimwood J."/>
            <person name="Bruce D."/>
            <person name="Barry K."/>
            <person name="Shu S."/>
            <person name="Lindquist E."/>
            <person name="Wang M."/>
            <person name="Pitluck S."/>
            <person name="Vogel J.P."/>
            <person name="Garvin D.F."/>
            <person name="Mockler T.C."/>
            <person name="Schmutz J."/>
            <person name="Rokhsar D."/>
            <person name="Bevan M.W."/>
        </authorList>
    </citation>
    <scope>NUCLEOTIDE SEQUENCE</scope>
    <source>
        <strain evidence="3">Bd21</strain>
    </source>
</reference>
<dbReference type="Proteomes" id="UP000008810">
    <property type="component" value="Chromosome 4"/>
</dbReference>
<dbReference type="Pfam" id="PF13456">
    <property type="entry name" value="RVT_3"/>
    <property type="match status" value="1"/>
</dbReference>
<dbReference type="InterPro" id="IPR012337">
    <property type="entry name" value="RNaseH-like_sf"/>
</dbReference>
<dbReference type="AlphaFoldDB" id="A0A2K2CJS4"/>
<dbReference type="GO" id="GO:0004523">
    <property type="term" value="F:RNA-DNA hybrid ribonuclease activity"/>
    <property type="evidence" value="ECO:0007669"/>
    <property type="project" value="InterPro"/>
</dbReference>
<reference evidence="3 4" key="1">
    <citation type="journal article" date="2010" name="Nature">
        <title>Genome sequencing and analysis of the model grass Brachypodium distachyon.</title>
        <authorList>
            <consortium name="International Brachypodium Initiative"/>
        </authorList>
    </citation>
    <scope>NUCLEOTIDE SEQUENCE [LARGE SCALE GENOMIC DNA]</scope>
    <source>
        <strain evidence="3 4">Bd21</strain>
    </source>
</reference>
<dbReference type="InParanoid" id="A0A2K2CJS4"/>
<gene>
    <name evidence="3" type="ORF">BRADI_4g01061v3</name>
</gene>
<sequence>MHIFNQALLARQAWRLLEFPESLCAQVLKARYYPDGDLMDTVFVGNASSTWQAIAYGLELLKEGIIWRVGRGTSIRVWRDNWIPRETHLKPVSLQGRCRSRWVADFLDDNGRWKLDELQRWFLLVDVDAISKIRPAVRNDGDFYAWHPEKTGIFTKVRIFAWKVATDCLATRVNKEKRSLEKHGNCTICGTGEENSYHTLCECPHARVLWIAMLECWDIPDAFHGDARSEWLFILLENATPVQRSLLLLLLWRIWHVHNEFTHDKSPPPVPASKSLLQSYAESLLAIKQFPNADPAKGKEIVCFSSLKPVKRRRHSDEEELAWQKSVEGWTKLNVDGSFVAETGEACTGMVLHDHLGAPVFSAVRYLQACQDALEAELATCMEGLALALERTTPPIVVENDSSELVSLVSARSHDRSRYFSFVEKLKCLLAMPREIKIIKVHRS</sequence>
<feature type="domain" description="Reverse transcriptase zinc-binding" evidence="2">
    <location>
        <begin position="150"/>
        <end position="210"/>
    </location>
</feature>
<dbReference type="EnsemblPlants" id="PNT62283">
    <property type="protein sequence ID" value="PNT62283"/>
    <property type="gene ID" value="BRADI_4g01061v3"/>
</dbReference>
<evidence type="ECO:0008006" key="6">
    <source>
        <dbReference type="Google" id="ProtNLM"/>
    </source>
</evidence>
<dbReference type="OrthoDB" id="690282at2759"/>
<evidence type="ECO:0000259" key="1">
    <source>
        <dbReference type="Pfam" id="PF13456"/>
    </source>
</evidence>
<dbReference type="EMBL" id="CM000883">
    <property type="protein sequence ID" value="PNT62283.1"/>
    <property type="molecule type" value="Genomic_DNA"/>
</dbReference>
<dbReference type="InterPro" id="IPR036397">
    <property type="entry name" value="RNaseH_sf"/>
</dbReference>
<dbReference type="GO" id="GO:0003676">
    <property type="term" value="F:nucleic acid binding"/>
    <property type="evidence" value="ECO:0007669"/>
    <property type="project" value="InterPro"/>
</dbReference>
<reference evidence="4" key="3">
    <citation type="submission" date="2018-08" db="UniProtKB">
        <authorList>
            <consortium name="EnsemblPlants"/>
        </authorList>
    </citation>
    <scope>IDENTIFICATION</scope>
    <source>
        <strain evidence="4">cv. Bd21</strain>
    </source>
</reference>
<dbReference type="SUPFAM" id="SSF53098">
    <property type="entry name" value="Ribonuclease H-like"/>
    <property type="match status" value="1"/>
</dbReference>
<dbReference type="PANTHER" id="PTHR47723">
    <property type="entry name" value="OS05G0353850 PROTEIN"/>
    <property type="match status" value="1"/>
</dbReference>
<evidence type="ECO:0000259" key="2">
    <source>
        <dbReference type="Pfam" id="PF13966"/>
    </source>
</evidence>
<evidence type="ECO:0000313" key="3">
    <source>
        <dbReference type="EMBL" id="PNT62283.1"/>
    </source>
</evidence>
<keyword evidence="5" id="KW-1185">Reference proteome</keyword>
<dbReference type="Gene3D" id="3.30.420.10">
    <property type="entry name" value="Ribonuclease H-like superfamily/Ribonuclease H"/>
    <property type="match status" value="1"/>
</dbReference>
<dbReference type="InterPro" id="IPR026960">
    <property type="entry name" value="RVT-Znf"/>
</dbReference>
<name>A0A2K2CJS4_BRADI</name>
<dbReference type="FunCoup" id="A0A2K2CJS4">
    <property type="interactions" value="4"/>
</dbReference>
<evidence type="ECO:0000313" key="5">
    <source>
        <dbReference type="Proteomes" id="UP000008810"/>
    </source>
</evidence>
<dbReference type="InterPro" id="IPR053151">
    <property type="entry name" value="RNase_H-like"/>
</dbReference>
<accession>A0A2K2CJS4</accession>
<dbReference type="InterPro" id="IPR044730">
    <property type="entry name" value="RNase_H-like_dom_plant"/>
</dbReference>
<dbReference type="Gramene" id="PNT62283">
    <property type="protein sequence ID" value="PNT62283"/>
    <property type="gene ID" value="BRADI_4g01061v3"/>
</dbReference>
<organism evidence="3">
    <name type="scientific">Brachypodium distachyon</name>
    <name type="common">Purple false brome</name>
    <name type="synonym">Trachynia distachya</name>
    <dbReference type="NCBI Taxonomy" id="15368"/>
    <lineage>
        <taxon>Eukaryota</taxon>
        <taxon>Viridiplantae</taxon>
        <taxon>Streptophyta</taxon>
        <taxon>Embryophyta</taxon>
        <taxon>Tracheophyta</taxon>
        <taxon>Spermatophyta</taxon>
        <taxon>Magnoliopsida</taxon>
        <taxon>Liliopsida</taxon>
        <taxon>Poales</taxon>
        <taxon>Poaceae</taxon>
        <taxon>BOP clade</taxon>
        <taxon>Pooideae</taxon>
        <taxon>Stipodae</taxon>
        <taxon>Brachypodieae</taxon>
        <taxon>Brachypodium</taxon>
    </lineage>
</organism>
<proteinExistence type="predicted"/>
<evidence type="ECO:0000313" key="4">
    <source>
        <dbReference type="EnsemblPlants" id="PNT62283"/>
    </source>
</evidence>
<dbReference type="InterPro" id="IPR002156">
    <property type="entry name" value="RNaseH_domain"/>
</dbReference>
<dbReference type="Pfam" id="PF13966">
    <property type="entry name" value="zf-RVT"/>
    <property type="match status" value="1"/>
</dbReference>
<dbReference type="CDD" id="cd06222">
    <property type="entry name" value="RNase_H_like"/>
    <property type="match status" value="1"/>
</dbReference>
<feature type="domain" description="RNase H type-1" evidence="1">
    <location>
        <begin position="334"/>
        <end position="438"/>
    </location>
</feature>